<sequence>MTRAISLLAVLALAGCANGGLGGLLGGTGPATDTAPAAAPSGEVITEPVVGEATAADIAPADSSTRAAAVAAGDTASGDSVRGFTVASLGDATRPGLWIETPLVDRERTATVVAPDGTTVVVTASPSGGARGSGSRLSLAAFQALGLNLASLPTVTVIAD</sequence>
<organism evidence="2 3">
    <name type="scientific">Gymnodinialimonas ceratoperidinii</name>
    <dbReference type="NCBI Taxonomy" id="2856823"/>
    <lineage>
        <taxon>Bacteria</taxon>
        <taxon>Pseudomonadati</taxon>
        <taxon>Pseudomonadota</taxon>
        <taxon>Alphaproteobacteria</taxon>
        <taxon>Rhodobacterales</taxon>
        <taxon>Paracoccaceae</taxon>
        <taxon>Gymnodinialimonas</taxon>
    </lineage>
</organism>
<keyword evidence="1" id="KW-0732">Signal</keyword>
<evidence type="ECO:0008006" key="4">
    <source>
        <dbReference type="Google" id="ProtNLM"/>
    </source>
</evidence>
<dbReference type="KEGG" id="gce:KYE46_06195"/>
<evidence type="ECO:0000313" key="2">
    <source>
        <dbReference type="EMBL" id="QXT40820.1"/>
    </source>
</evidence>
<name>A0A8F6TY54_9RHOB</name>
<dbReference type="RefSeq" id="WP_219004211.1">
    <property type="nucleotide sequence ID" value="NZ_CP079194.1"/>
</dbReference>
<accession>A0A8F6TY54</accession>
<protein>
    <recommendedName>
        <fullName evidence="4">D-galactarate dehydratase</fullName>
    </recommendedName>
</protein>
<evidence type="ECO:0000313" key="3">
    <source>
        <dbReference type="Proteomes" id="UP000825009"/>
    </source>
</evidence>
<reference evidence="2 3" key="1">
    <citation type="submission" date="2021-07" db="EMBL/GenBank/DDBJ databases">
        <title>A novel Jannaschia species isolated from marine dinoflagellate Ceratoperidinium margalefii.</title>
        <authorList>
            <person name="Jiang Y."/>
            <person name="Li Z."/>
        </authorList>
    </citation>
    <scope>NUCLEOTIDE SEQUENCE [LARGE SCALE GENOMIC DNA]</scope>
    <source>
        <strain evidence="2 3">J12C1-MA-4</strain>
    </source>
</reference>
<dbReference type="PROSITE" id="PS51257">
    <property type="entry name" value="PROKAR_LIPOPROTEIN"/>
    <property type="match status" value="1"/>
</dbReference>
<proteinExistence type="predicted"/>
<evidence type="ECO:0000256" key="1">
    <source>
        <dbReference type="SAM" id="SignalP"/>
    </source>
</evidence>
<dbReference type="AlphaFoldDB" id="A0A8F6TY54"/>
<dbReference type="Proteomes" id="UP000825009">
    <property type="component" value="Chromosome"/>
</dbReference>
<gene>
    <name evidence="2" type="ORF">KYE46_06195</name>
</gene>
<dbReference type="EMBL" id="CP079194">
    <property type="protein sequence ID" value="QXT40820.1"/>
    <property type="molecule type" value="Genomic_DNA"/>
</dbReference>
<feature type="signal peptide" evidence="1">
    <location>
        <begin position="1"/>
        <end position="19"/>
    </location>
</feature>
<keyword evidence="3" id="KW-1185">Reference proteome</keyword>
<feature type="chain" id="PRO_5034518768" description="D-galactarate dehydratase" evidence="1">
    <location>
        <begin position="20"/>
        <end position="160"/>
    </location>
</feature>